<evidence type="ECO:0000313" key="3">
    <source>
        <dbReference type="Proteomes" id="UP000694404"/>
    </source>
</evidence>
<proteinExistence type="predicted"/>
<dbReference type="AlphaFoldDB" id="A0A8C0IN69"/>
<evidence type="ECO:0000313" key="2">
    <source>
        <dbReference type="Ensembl" id="ENSCABP00000008501.1"/>
    </source>
</evidence>
<evidence type="ECO:0000256" key="1">
    <source>
        <dbReference type="SAM" id="MobiDB-lite"/>
    </source>
</evidence>
<protein>
    <submittedName>
        <fullName evidence="2">Uncharacterized protein</fullName>
    </submittedName>
</protein>
<dbReference type="Proteomes" id="UP000694404">
    <property type="component" value="Unplaced"/>
</dbReference>
<reference evidence="2" key="1">
    <citation type="submission" date="2025-08" db="UniProtKB">
        <authorList>
            <consortium name="Ensembl"/>
        </authorList>
    </citation>
    <scope>IDENTIFICATION</scope>
</reference>
<name>A0A8C0IN69_CHEAB</name>
<sequence length="111" mass="11310">MSGNSPSLVLQKPPPLALVPPQAALTRPLPSRLWRGGSGPGRLRRPPVPQSHPKHGRQAAFVGLPAGSLQSRGFSSLPAGDLLTGTGRAPPTVCCPKHALGALVPGHGTGQ</sequence>
<keyword evidence="3" id="KW-1185">Reference proteome</keyword>
<dbReference type="Ensembl" id="ENSCABT00000009323.1">
    <property type="protein sequence ID" value="ENSCABP00000008501.1"/>
    <property type="gene ID" value="ENSCABG00000006430.1"/>
</dbReference>
<feature type="region of interest" description="Disordered" evidence="1">
    <location>
        <begin position="28"/>
        <end position="56"/>
    </location>
</feature>
<accession>A0A8C0IN69</accession>
<reference evidence="2" key="2">
    <citation type="submission" date="2025-09" db="UniProtKB">
        <authorList>
            <consortium name="Ensembl"/>
        </authorList>
    </citation>
    <scope>IDENTIFICATION</scope>
</reference>
<organism evidence="2 3">
    <name type="scientific">Chelonoidis abingdonii</name>
    <name type="common">Abingdon island giant tortoise</name>
    <name type="synonym">Testudo abingdonii</name>
    <dbReference type="NCBI Taxonomy" id="106734"/>
    <lineage>
        <taxon>Eukaryota</taxon>
        <taxon>Metazoa</taxon>
        <taxon>Chordata</taxon>
        <taxon>Craniata</taxon>
        <taxon>Vertebrata</taxon>
        <taxon>Euteleostomi</taxon>
        <taxon>Archelosauria</taxon>
        <taxon>Testudinata</taxon>
        <taxon>Testudines</taxon>
        <taxon>Cryptodira</taxon>
        <taxon>Durocryptodira</taxon>
        <taxon>Testudinoidea</taxon>
        <taxon>Testudinidae</taxon>
        <taxon>Chelonoidis</taxon>
    </lineage>
</organism>